<reference evidence="2" key="1">
    <citation type="submission" date="2019-12" db="EMBL/GenBank/DDBJ databases">
        <authorList>
            <person name="Awala S.I."/>
            <person name="Rhee S.K."/>
        </authorList>
    </citation>
    <scope>NUCLEOTIDE SEQUENCE [LARGE SCALE GENOMIC DNA]</scope>
    <source>
        <strain evidence="2">IM1</strain>
    </source>
</reference>
<name>A0A858Q934_9GAMM</name>
<dbReference type="AlphaFoldDB" id="A0A858Q934"/>
<evidence type="ECO:0000313" key="1">
    <source>
        <dbReference type="EMBL" id="QJD30216.1"/>
    </source>
</evidence>
<dbReference type="InterPro" id="IPR007434">
    <property type="entry name" value="FemAB-like"/>
</dbReference>
<dbReference type="PANTHER" id="PTHR47017:SF1">
    <property type="entry name" value="ACYL-COA"/>
    <property type="match status" value="1"/>
</dbReference>
<evidence type="ECO:0000313" key="2">
    <source>
        <dbReference type="Proteomes" id="UP000503004"/>
    </source>
</evidence>
<accession>A0A858Q934</accession>
<keyword evidence="2" id="KW-1185">Reference proteome</keyword>
<keyword evidence="1" id="KW-0808">Transferase</keyword>
<dbReference type="GO" id="GO:0016740">
    <property type="term" value="F:transferase activity"/>
    <property type="evidence" value="ECO:0007669"/>
    <property type="project" value="UniProtKB-KW"/>
</dbReference>
<dbReference type="RefSeq" id="WP_169603491.1">
    <property type="nucleotide sequence ID" value="NZ_CP046565.1"/>
</dbReference>
<sequence length="382" mass="42881">MSAELSVRLHSTLAEVPAALWNAFGSPDTPLSHEFLSALEETGCLGNSIGWIPMHLSFAAEGGGAPFAAMPAYLKTNSFGEFVFDGAWAEAHARAGLAYYPKWVIASPFTPVTGRRLLATAGASDVSKEAMVACAIKVGESAGVSSMHWLFCTDPVLLETPMLIRRMGCQFHWRNAGYRDFADYLDRFNAKRRKEVKRERRQVREAGMEIRRVPGSEVSEAIWSRFYELYRNTFDKHGNYPALNAGFFRRIGETMGDKIMLVLAERNADLVAAGFFLVGEDTLYGRYWGASEDIPSLHFEVCYYQGLEFCLERGLSYFQPGAQGEHKVSRGFEPTPTWSAHWIADMRLRAAIAHHTEVERRHIENYMRSLESHLPFKGDPGC</sequence>
<organism evidence="1 2">
    <name type="scientific">Methylococcus geothermalis</name>
    <dbReference type="NCBI Taxonomy" id="2681310"/>
    <lineage>
        <taxon>Bacteria</taxon>
        <taxon>Pseudomonadati</taxon>
        <taxon>Pseudomonadota</taxon>
        <taxon>Gammaproteobacteria</taxon>
        <taxon>Methylococcales</taxon>
        <taxon>Methylococcaceae</taxon>
        <taxon>Methylococcus</taxon>
    </lineage>
</organism>
<dbReference type="KEGG" id="metu:GNH96_09710"/>
<dbReference type="EMBL" id="CP046565">
    <property type="protein sequence ID" value="QJD30216.1"/>
    <property type="molecule type" value="Genomic_DNA"/>
</dbReference>
<dbReference type="Proteomes" id="UP000503004">
    <property type="component" value="Chromosome"/>
</dbReference>
<dbReference type="PANTHER" id="PTHR47017">
    <property type="entry name" value="ACYL-COA"/>
    <property type="match status" value="1"/>
</dbReference>
<dbReference type="SUPFAM" id="SSF55729">
    <property type="entry name" value="Acyl-CoA N-acyltransferases (Nat)"/>
    <property type="match status" value="1"/>
</dbReference>
<dbReference type="Pfam" id="PF04339">
    <property type="entry name" value="FemAB_like"/>
    <property type="match status" value="1"/>
</dbReference>
<dbReference type="InterPro" id="IPR016181">
    <property type="entry name" value="Acyl_CoA_acyltransferase"/>
</dbReference>
<gene>
    <name evidence="1" type="ORF">GNH96_09710</name>
</gene>
<proteinExistence type="predicted"/>
<dbReference type="Gene3D" id="3.40.630.30">
    <property type="match status" value="1"/>
</dbReference>
<protein>
    <submittedName>
        <fullName evidence="1">GNAT family N-acetyltransferase</fullName>
    </submittedName>
</protein>